<proteinExistence type="predicted"/>
<evidence type="ECO:0000256" key="4">
    <source>
        <dbReference type="ARBA" id="ARBA00022989"/>
    </source>
</evidence>
<feature type="transmembrane region" description="Helical" evidence="6">
    <location>
        <begin position="49"/>
        <end position="70"/>
    </location>
</feature>
<dbReference type="PANTHER" id="PTHR30250">
    <property type="entry name" value="PST FAMILY PREDICTED COLANIC ACID TRANSPORTER"/>
    <property type="match status" value="1"/>
</dbReference>
<keyword evidence="3 6" id="KW-0812">Transmembrane</keyword>
<feature type="transmembrane region" description="Helical" evidence="6">
    <location>
        <begin position="388"/>
        <end position="408"/>
    </location>
</feature>
<feature type="transmembrane region" description="Helical" evidence="6">
    <location>
        <begin position="149"/>
        <end position="168"/>
    </location>
</feature>
<evidence type="ECO:0000256" key="6">
    <source>
        <dbReference type="SAM" id="Phobius"/>
    </source>
</evidence>
<keyword evidence="8" id="KW-1185">Reference proteome</keyword>
<gene>
    <name evidence="7" type="ORF">HGP29_04805</name>
</gene>
<evidence type="ECO:0000256" key="1">
    <source>
        <dbReference type="ARBA" id="ARBA00004651"/>
    </source>
</evidence>
<feature type="transmembrane region" description="Helical" evidence="6">
    <location>
        <begin position="300"/>
        <end position="324"/>
    </location>
</feature>
<sequence>MIKKIKKNINENPFIKNTLTLVSSSVIAQIFTVLSAPILYRLYTKENYGILGSFIAISTITNLFSSFQYLQPIILEKDDNESIKLVHLNIFLNLIGTVTYFVIIIILLYKSIAIKYYFLLPLTYFLNGQSEIISTWLNRNRQFNVISKATIIQSISTPIISFISYYIYKNERGLFTALILSQFIQFIFFVLNSNIIKKLDIKNFNPKTIILKIKQYKSFPLMRVPSELMNRLTSQSPILMFSIYSTPEFIGVYNLCTRMLGIPIQLIGNNIAKVFKEKAISDYNNLGNFNLIFLKTFKSLFLISVLPLIIVMFKGPIIFSFFFGETWKDAGNLAQILIPLYLLKLIVSPLSYSYFIKNKLKEDLVLHVYLMISNIIILHQGFELGFDNFTIISIYSINFSFIYIIYILRSYTFSK</sequence>
<keyword evidence="4 6" id="KW-1133">Transmembrane helix</keyword>
<keyword evidence="5 6" id="KW-0472">Membrane</keyword>
<comment type="subcellular location">
    <subcellularLocation>
        <location evidence="1">Cell membrane</location>
        <topology evidence="1">Multi-pass membrane protein</topology>
    </subcellularLocation>
</comment>
<dbReference type="RefSeq" id="WP_168881211.1">
    <property type="nucleotide sequence ID" value="NZ_JABAIL010000001.1"/>
</dbReference>
<comment type="caution">
    <text evidence="7">The sequence shown here is derived from an EMBL/GenBank/DDBJ whole genome shotgun (WGS) entry which is preliminary data.</text>
</comment>
<accession>A0A7X8XUM1</accession>
<evidence type="ECO:0000256" key="2">
    <source>
        <dbReference type="ARBA" id="ARBA00022475"/>
    </source>
</evidence>
<dbReference type="EMBL" id="JABAIL010000001">
    <property type="protein sequence ID" value="NLR90512.1"/>
    <property type="molecule type" value="Genomic_DNA"/>
</dbReference>
<feature type="transmembrane region" description="Helical" evidence="6">
    <location>
        <begin position="174"/>
        <end position="192"/>
    </location>
</feature>
<feature type="transmembrane region" description="Helical" evidence="6">
    <location>
        <begin position="364"/>
        <end position="382"/>
    </location>
</feature>
<reference evidence="7 8" key="1">
    <citation type="submission" date="2020-04" db="EMBL/GenBank/DDBJ databases">
        <title>Flammeovirga sp. SR4, a novel species isolated from seawater.</title>
        <authorList>
            <person name="Wang X."/>
        </authorList>
    </citation>
    <scope>NUCLEOTIDE SEQUENCE [LARGE SCALE GENOMIC DNA]</scope>
    <source>
        <strain evidence="7 8">SR4</strain>
    </source>
</reference>
<evidence type="ECO:0000256" key="5">
    <source>
        <dbReference type="ARBA" id="ARBA00023136"/>
    </source>
</evidence>
<dbReference type="GO" id="GO:0005886">
    <property type="term" value="C:plasma membrane"/>
    <property type="evidence" value="ECO:0007669"/>
    <property type="project" value="UniProtKB-SubCell"/>
</dbReference>
<keyword evidence="2" id="KW-1003">Cell membrane</keyword>
<organism evidence="7 8">
    <name type="scientific">Flammeovirga agarivorans</name>
    <dbReference type="NCBI Taxonomy" id="2726742"/>
    <lineage>
        <taxon>Bacteria</taxon>
        <taxon>Pseudomonadati</taxon>
        <taxon>Bacteroidota</taxon>
        <taxon>Cytophagia</taxon>
        <taxon>Cytophagales</taxon>
        <taxon>Flammeovirgaceae</taxon>
        <taxon>Flammeovirga</taxon>
    </lineage>
</organism>
<dbReference type="Proteomes" id="UP000585050">
    <property type="component" value="Unassembled WGS sequence"/>
</dbReference>
<dbReference type="InterPro" id="IPR050833">
    <property type="entry name" value="Poly_Biosynth_Transport"/>
</dbReference>
<dbReference type="Pfam" id="PF13440">
    <property type="entry name" value="Polysacc_synt_3"/>
    <property type="match status" value="1"/>
</dbReference>
<dbReference type="AlphaFoldDB" id="A0A7X8XUM1"/>
<evidence type="ECO:0000313" key="8">
    <source>
        <dbReference type="Proteomes" id="UP000585050"/>
    </source>
</evidence>
<feature type="transmembrane region" description="Helical" evidence="6">
    <location>
        <begin position="336"/>
        <end position="355"/>
    </location>
</feature>
<evidence type="ECO:0000256" key="3">
    <source>
        <dbReference type="ARBA" id="ARBA00022692"/>
    </source>
</evidence>
<feature type="transmembrane region" description="Helical" evidence="6">
    <location>
        <begin position="90"/>
        <end position="110"/>
    </location>
</feature>
<evidence type="ECO:0000313" key="7">
    <source>
        <dbReference type="EMBL" id="NLR90512.1"/>
    </source>
</evidence>
<name>A0A7X8XUM1_9BACT</name>
<dbReference type="PANTHER" id="PTHR30250:SF28">
    <property type="entry name" value="POLYSACCHARIDE BIOSYNTHESIS PROTEIN"/>
    <property type="match status" value="1"/>
</dbReference>
<protein>
    <submittedName>
        <fullName evidence="7">Oligosaccharide flippase family protein</fullName>
    </submittedName>
</protein>